<evidence type="ECO:0000259" key="13">
    <source>
        <dbReference type="Pfam" id="PF02771"/>
    </source>
</evidence>
<dbReference type="SUPFAM" id="SSF47203">
    <property type="entry name" value="Acyl-CoA dehydrogenase C-terminal domain-like"/>
    <property type="match status" value="1"/>
</dbReference>
<comment type="caution">
    <text evidence="14">The sequence shown here is derived from an EMBL/GenBank/DDBJ whole genome shotgun (WGS) entry which is preliminary data.</text>
</comment>
<dbReference type="InterPro" id="IPR037069">
    <property type="entry name" value="AcylCoA_DH/ox_N_sf"/>
</dbReference>
<dbReference type="Pfam" id="PF02771">
    <property type="entry name" value="Acyl-CoA_dh_N"/>
    <property type="match status" value="1"/>
</dbReference>
<dbReference type="Pfam" id="PF02770">
    <property type="entry name" value="Acyl-CoA_dh_M"/>
    <property type="match status" value="1"/>
</dbReference>
<sequence length="388" mass="42583">MRRTIFTEEHEAFRAMCRDFIAKELAPRYETFEQQGHVDKEFFAMMGDLGLTGLQVPEEYGGGGQSTFKYNAIFSEETAYAATGLGTLRVHQDLVIPYICQYANAEQKRRWLPGMAKGRLMSAIAMTEPGTGSDLSGIRTKAVRDGDHYILNGAKTFITGGVNADLLLVVARTSPYDENDRRSGLSILVVDTTSEGYTVGRQLDKIGLKAQDTAELSFTDVKVPVADLLGEEGKAFEYLSHNLAQERMTIAIHAVAAAQAAIRFASEYAHDRKVFGTPLTTFQNTKFVLAECSAEVAAAQALVDNALEELDAKTLSPADAARAKLFSTEVQGRVIDKCLQIHGGYGYILEYPIARMYADARVSRIYGGTSEVMKTIIAKDLGLSERRT</sequence>
<feature type="domain" description="Acyl-CoA dehydrogenase/oxidase N-terminal" evidence="13">
    <location>
        <begin position="7"/>
        <end position="118"/>
    </location>
</feature>
<gene>
    <name evidence="14" type="ORF">H9634_12590</name>
</gene>
<dbReference type="InterPro" id="IPR013786">
    <property type="entry name" value="AcylCoA_DH/ox_N"/>
</dbReference>
<dbReference type="EMBL" id="JACSPY010000016">
    <property type="protein sequence ID" value="MBD8021618.1"/>
    <property type="molecule type" value="Genomic_DNA"/>
</dbReference>
<comment type="function">
    <text evidence="7">Catalyzes the dehydrogenation at the alpha-beta position of ACP-bound acyl chains. This results in the introduction of a double bond in the lipidic chain, which is further transferred to the epsilon-amino group of lysine residue in the mycobactin core by MbtK.</text>
</comment>
<dbReference type="RefSeq" id="WP_191727070.1">
    <property type="nucleotide sequence ID" value="NZ_JACSPY010000016.1"/>
</dbReference>
<dbReference type="InterPro" id="IPR009075">
    <property type="entry name" value="AcylCo_DH/oxidase_C"/>
</dbReference>
<organism evidence="14 15">
    <name type="scientific">Brevibacterium gallinarum</name>
    <dbReference type="NCBI Taxonomy" id="2762220"/>
    <lineage>
        <taxon>Bacteria</taxon>
        <taxon>Bacillati</taxon>
        <taxon>Actinomycetota</taxon>
        <taxon>Actinomycetes</taxon>
        <taxon>Micrococcales</taxon>
        <taxon>Brevibacteriaceae</taxon>
        <taxon>Brevibacterium</taxon>
    </lineage>
</organism>
<feature type="domain" description="Acyl-CoA dehydrogenase/oxidase C-terminal" evidence="11">
    <location>
        <begin position="236"/>
        <end position="381"/>
    </location>
</feature>
<dbReference type="PANTHER" id="PTHR48083:SF20">
    <property type="entry name" value="LONG-CHAIN SPECIFIC ACYL-COA DEHYDROGENASE, MITOCHONDRIAL"/>
    <property type="match status" value="1"/>
</dbReference>
<keyword evidence="15" id="KW-1185">Reference proteome</keyword>
<comment type="cofactor">
    <cofactor evidence="1 10">
        <name>FAD</name>
        <dbReference type="ChEBI" id="CHEBI:57692"/>
    </cofactor>
</comment>
<dbReference type="InterPro" id="IPR006089">
    <property type="entry name" value="Acyl-CoA_DH_CS"/>
</dbReference>
<evidence type="ECO:0000313" key="15">
    <source>
        <dbReference type="Proteomes" id="UP000651517"/>
    </source>
</evidence>
<evidence type="ECO:0000259" key="11">
    <source>
        <dbReference type="Pfam" id="PF00441"/>
    </source>
</evidence>
<evidence type="ECO:0000256" key="6">
    <source>
        <dbReference type="ARBA" id="ARBA00023002"/>
    </source>
</evidence>
<evidence type="ECO:0000256" key="9">
    <source>
        <dbReference type="ARBA" id="ARBA00042660"/>
    </source>
</evidence>
<dbReference type="PIRSF" id="PIRSF016578">
    <property type="entry name" value="HsaA"/>
    <property type="match status" value="1"/>
</dbReference>
<evidence type="ECO:0000259" key="12">
    <source>
        <dbReference type="Pfam" id="PF02770"/>
    </source>
</evidence>
<keyword evidence="5 10" id="KW-0274">FAD</keyword>
<feature type="domain" description="Acyl-CoA oxidase/dehydrogenase middle" evidence="12">
    <location>
        <begin position="123"/>
        <end position="221"/>
    </location>
</feature>
<dbReference type="Gene3D" id="1.20.140.10">
    <property type="entry name" value="Butyryl-CoA Dehydrogenase, subunit A, domain 3"/>
    <property type="match status" value="1"/>
</dbReference>
<reference evidence="14 15" key="1">
    <citation type="submission" date="2020-08" db="EMBL/GenBank/DDBJ databases">
        <title>A Genomic Blueprint of the Chicken Gut Microbiome.</title>
        <authorList>
            <person name="Gilroy R."/>
            <person name="Ravi A."/>
            <person name="Getino M."/>
            <person name="Pursley I."/>
            <person name="Horton D.L."/>
            <person name="Alikhan N.-F."/>
            <person name="Baker D."/>
            <person name="Gharbi K."/>
            <person name="Hall N."/>
            <person name="Watson M."/>
            <person name="Adriaenssens E.M."/>
            <person name="Foster-Nyarko E."/>
            <person name="Jarju S."/>
            <person name="Secka A."/>
            <person name="Antonio M."/>
            <person name="Oren A."/>
            <person name="Chaudhuri R."/>
            <person name="La Ragione R.M."/>
            <person name="Hildebrand F."/>
            <person name="Pallen M.J."/>
        </authorList>
    </citation>
    <scope>NUCLEOTIDE SEQUENCE [LARGE SCALE GENOMIC DNA]</scope>
    <source>
        <strain evidence="14 15">Re57</strain>
    </source>
</reference>
<dbReference type="PANTHER" id="PTHR48083">
    <property type="entry name" value="MEDIUM-CHAIN SPECIFIC ACYL-COA DEHYDROGENASE, MITOCHONDRIAL-RELATED"/>
    <property type="match status" value="1"/>
</dbReference>
<dbReference type="InterPro" id="IPR050741">
    <property type="entry name" value="Acyl-CoA_dehydrogenase"/>
</dbReference>
<evidence type="ECO:0000256" key="2">
    <source>
        <dbReference type="ARBA" id="ARBA00005102"/>
    </source>
</evidence>
<comment type="pathway">
    <text evidence="2">Siderophore biosynthesis; mycobactin biosynthesis.</text>
</comment>
<evidence type="ECO:0000256" key="10">
    <source>
        <dbReference type="RuleBase" id="RU362125"/>
    </source>
</evidence>
<evidence type="ECO:0000256" key="8">
    <source>
        <dbReference type="ARBA" id="ARBA00040394"/>
    </source>
</evidence>
<accession>A0ABR8WXB1</accession>
<dbReference type="SUPFAM" id="SSF56645">
    <property type="entry name" value="Acyl-CoA dehydrogenase NM domain-like"/>
    <property type="match status" value="1"/>
</dbReference>
<evidence type="ECO:0000256" key="5">
    <source>
        <dbReference type="ARBA" id="ARBA00022827"/>
    </source>
</evidence>
<dbReference type="InterPro" id="IPR036250">
    <property type="entry name" value="AcylCo_DH-like_C"/>
</dbReference>
<evidence type="ECO:0000256" key="4">
    <source>
        <dbReference type="ARBA" id="ARBA00022630"/>
    </source>
</evidence>
<keyword evidence="4 10" id="KW-0285">Flavoprotein</keyword>
<proteinExistence type="inferred from homology"/>
<evidence type="ECO:0000256" key="3">
    <source>
        <dbReference type="ARBA" id="ARBA00009347"/>
    </source>
</evidence>
<dbReference type="Gene3D" id="1.10.540.10">
    <property type="entry name" value="Acyl-CoA dehydrogenase/oxidase, N-terminal domain"/>
    <property type="match status" value="1"/>
</dbReference>
<evidence type="ECO:0000256" key="7">
    <source>
        <dbReference type="ARBA" id="ARBA00037085"/>
    </source>
</evidence>
<protein>
    <recommendedName>
        <fullName evidence="8">Acyl-[acyl-carrier-protein] dehydrogenase MbtN</fullName>
    </recommendedName>
    <alternativeName>
        <fullName evidence="9">Mycobactin synthase protein N</fullName>
    </alternativeName>
</protein>
<dbReference type="InterPro" id="IPR009100">
    <property type="entry name" value="AcylCoA_DH/oxidase_NM_dom_sf"/>
</dbReference>
<comment type="similarity">
    <text evidence="3 10">Belongs to the acyl-CoA dehydrogenase family.</text>
</comment>
<keyword evidence="6 10" id="KW-0560">Oxidoreductase</keyword>
<name>A0ABR8WXB1_9MICO</name>
<dbReference type="PROSITE" id="PS00073">
    <property type="entry name" value="ACYL_COA_DH_2"/>
    <property type="match status" value="1"/>
</dbReference>
<dbReference type="InterPro" id="IPR046373">
    <property type="entry name" value="Acyl-CoA_Oxase/DH_mid-dom_sf"/>
</dbReference>
<dbReference type="InterPro" id="IPR006091">
    <property type="entry name" value="Acyl-CoA_Oxase/DH_mid-dom"/>
</dbReference>
<evidence type="ECO:0000256" key="1">
    <source>
        <dbReference type="ARBA" id="ARBA00001974"/>
    </source>
</evidence>
<dbReference type="Pfam" id="PF00441">
    <property type="entry name" value="Acyl-CoA_dh_1"/>
    <property type="match status" value="1"/>
</dbReference>
<dbReference type="Gene3D" id="2.40.110.10">
    <property type="entry name" value="Butyryl-CoA Dehydrogenase, subunit A, domain 2"/>
    <property type="match status" value="1"/>
</dbReference>
<dbReference type="Proteomes" id="UP000651517">
    <property type="component" value="Unassembled WGS sequence"/>
</dbReference>
<evidence type="ECO:0000313" key="14">
    <source>
        <dbReference type="EMBL" id="MBD8021618.1"/>
    </source>
</evidence>